<dbReference type="AlphaFoldDB" id="A0A7L4YTX1"/>
<evidence type="ECO:0000256" key="4">
    <source>
        <dbReference type="ARBA" id="ARBA00022519"/>
    </source>
</evidence>
<evidence type="ECO:0000256" key="6">
    <source>
        <dbReference type="ARBA" id="ARBA00022989"/>
    </source>
</evidence>
<keyword evidence="3" id="KW-1003">Cell membrane</keyword>
<gene>
    <name evidence="10" type="ORF">EK0264_11300</name>
</gene>
<evidence type="ECO:0000313" key="11">
    <source>
        <dbReference type="Proteomes" id="UP000463857"/>
    </source>
</evidence>
<feature type="domain" description="ABC transmembrane type-1" evidence="9">
    <location>
        <begin position="45"/>
        <end position="231"/>
    </location>
</feature>
<feature type="transmembrane region" description="Helical" evidence="8">
    <location>
        <begin position="205"/>
        <end position="227"/>
    </location>
</feature>
<keyword evidence="7 8" id="KW-0472">Membrane</keyword>
<feature type="transmembrane region" description="Helical" evidence="8">
    <location>
        <begin position="363"/>
        <end position="380"/>
    </location>
</feature>
<feature type="transmembrane region" description="Helical" evidence="8">
    <location>
        <begin position="82"/>
        <end position="103"/>
    </location>
</feature>
<keyword evidence="6 8" id="KW-1133">Transmembrane helix</keyword>
<dbReference type="InParanoid" id="A0A7L4YTX1"/>
<sequence>MVVLAAASVAGLVILPVAVILGRGASLGADAAVDALIRPRVGDLLLNSLSLMALTVSACVVLGVGAAWLVERTTLPGRNVWRVLLVAPLAVPAFVTAFGWITVSPGMNGLWGAALVTSLAYFPFVFLPVAAVLRGLDQAAEDTARALGLSPWATFRRVVLPQCRAAISGGALLVGLHVLAEYGVLEMMRFPTFTTAILEQVAIGRSTTTGALLAGVLVVLCILVLALERLARGHAVVARHGRGTHRQVTMHRIGPWATPSMLALAAVIIGAVGVPVAAIVRWLAPNANPFSAELGMALLSTIELSAYAAIGAVLAALPVAWLAVRARRGPLVMFERATYLASALPGVVVALAFVTLSVRYLPAIYQTGLLLIVAYVVLFLPRAVVAVRAGLEHAPPALVDTAKSLGTSGFGAMRRVVLPLVARPIAAGAALVFLAASTELTATLILAPTGVNTLATGFWAPSDELDYVTAAPYALALVVLSLPLTFMLTRAASKES</sequence>
<dbReference type="CDD" id="cd06261">
    <property type="entry name" value="TM_PBP2"/>
    <property type="match status" value="2"/>
</dbReference>
<evidence type="ECO:0000256" key="3">
    <source>
        <dbReference type="ARBA" id="ARBA00022475"/>
    </source>
</evidence>
<evidence type="ECO:0000313" key="10">
    <source>
        <dbReference type="EMBL" id="QHC02403.1"/>
    </source>
</evidence>
<dbReference type="EMBL" id="CP047156">
    <property type="protein sequence ID" value="QHC02403.1"/>
    <property type="molecule type" value="Genomic_DNA"/>
</dbReference>
<dbReference type="Proteomes" id="UP000463857">
    <property type="component" value="Chromosome"/>
</dbReference>
<keyword evidence="2 8" id="KW-0813">Transport</keyword>
<feature type="transmembrane region" description="Helical" evidence="8">
    <location>
        <begin position="165"/>
        <end position="185"/>
    </location>
</feature>
<dbReference type="PROSITE" id="PS50928">
    <property type="entry name" value="ABC_TM1"/>
    <property type="match status" value="2"/>
</dbReference>
<comment type="similarity">
    <text evidence="8">Belongs to the binding-protein-dependent transport system permease family.</text>
</comment>
<dbReference type="InterPro" id="IPR000515">
    <property type="entry name" value="MetI-like"/>
</dbReference>
<feature type="transmembrane region" description="Helical" evidence="8">
    <location>
        <begin position="425"/>
        <end position="447"/>
    </location>
</feature>
<comment type="subcellular location">
    <subcellularLocation>
        <location evidence="1">Cell inner membrane</location>
        <topology evidence="1">Multi-pass membrane protein</topology>
    </subcellularLocation>
    <subcellularLocation>
        <location evidence="8">Cell membrane</location>
        <topology evidence="8">Multi-pass membrane protein</topology>
    </subcellularLocation>
</comment>
<dbReference type="PANTHER" id="PTHR43357:SF3">
    <property type="entry name" value="FE(3+)-TRANSPORT SYSTEM PERMEASE PROTEIN FBPB 2"/>
    <property type="match status" value="1"/>
</dbReference>
<proteinExistence type="inferred from homology"/>
<dbReference type="InterPro" id="IPR035906">
    <property type="entry name" value="MetI-like_sf"/>
</dbReference>
<dbReference type="GO" id="GO:0005886">
    <property type="term" value="C:plasma membrane"/>
    <property type="evidence" value="ECO:0007669"/>
    <property type="project" value="UniProtKB-SubCell"/>
</dbReference>
<feature type="transmembrane region" description="Helical" evidence="8">
    <location>
        <begin position="261"/>
        <end position="284"/>
    </location>
</feature>
<dbReference type="OrthoDB" id="5100908at2"/>
<dbReference type="PANTHER" id="PTHR43357">
    <property type="entry name" value="INNER MEMBRANE ABC TRANSPORTER PERMEASE PROTEIN YDCV"/>
    <property type="match status" value="1"/>
</dbReference>
<evidence type="ECO:0000256" key="8">
    <source>
        <dbReference type="RuleBase" id="RU363032"/>
    </source>
</evidence>
<dbReference type="Gene3D" id="1.10.3720.10">
    <property type="entry name" value="MetI-like"/>
    <property type="match status" value="2"/>
</dbReference>
<keyword evidence="11" id="KW-1185">Reference proteome</keyword>
<dbReference type="Pfam" id="PF00528">
    <property type="entry name" value="BPD_transp_1"/>
    <property type="match status" value="2"/>
</dbReference>
<protein>
    <submittedName>
        <fullName evidence="10">ABC transporter permease subunit</fullName>
    </submittedName>
</protein>
<evidence type="ECO:0000259" key="9">
    <source>
        <dbReference type="PROSITE" id="PS50928"/>
    </source>
</evidence>
<accession>A0A7L4YTX1</accession>
<name>A0A7L4YTX1_9ACTN</name>
<evidence type="ECO:0000256" key="7">
    <source>
        <dbReference type="ARBA" id="ARBA00023136"/>
    </source>
</evidence>
<evidence type="ECO:0000256" key="1">
    <source>
        <dbReference type="ARBA" id="ARBA00004429"/>
    </source>
</evidence>
<reference evidence="10 11" key="1">
    <citation type="journal article" date="2018" name="Int. J. Syst. Evol. Microbiol.">
        <title>Epidermidibacterium keratini gen. nov., sp. nov., a member of the family Sporichthyaceae, isolated from keratin epidermis.</title>
        <authorList>
            <person name="Lee D.G."/>
            <person name="Trujillo M.E."/>
            <person name="Kang S."/>
            <person name="Nam J.J."/>
            <person name="Kim Y.J."/>
        </authorList>
    </citation>
    <scope>NUCLEOTIDE SEQUENCE [LARGE SCALE GENOMIC DNA]</scope>
    <source>
        <strain evidence="10 11">EPI-7</strain>
    </source>
</reference>
<evidence type="ECO:0000256" key="5">
    <source>
        <dbReference type="ARBA" id="ARBA00022692"/>
    </source>
</evidence>
<feature type="transmembrane region" description="Helical" evidence="8">
    <location>
        <begin position="44"/>
        <end position="70"/>
    </location>
</feature>
<keyword evidence="4" id="KW-0997">Cell inner membrane</keyword>
<feature type="transmembrane region" description="Helical" evidence="8">
    <location>
        <begin position="304"/>
        <end position="324"/>
    </location>
</feature>
<feature type="domain" description="ABC transmembrane type-1" evidence="9">
    <location>
        <begin position="298"/>
        <end position="488"/>
    </location>
</feature>
<feature type="transmembrane region" description="Helical" evidence="8">
    <location>
        <begin position="109"/>
        <end position="133"/>
    </location>
</feature>
<feature type="transmembrane region" description="Helical" evidence="8">
    <location>
        <begin position="336"/>
        <end position="357"/>
    </location>
</feature>
<keyword evidence="5 8" id="KW-0812">Transmembrane</keyword>
<dbReference type="SUPFAM" id="SSF161098">
    <property type="entry name" value="MetI-like"/>
    <property type="match status" value="2"/>
</dbReference>
<dbReference type="KEGG" id="eke:EK0264_11300"/>
<feature type="transmembrane region" description="Helical" evidence="8">
    <location>
        <begin position="467"/>
        <end position="488"/>
    </location>
</feature>
<dbReference type="GO" id="GO:0055085">
    <property type="term" value="P:transmembrane transport"/>
    <property type="evidence" value="ECO:0007669"/>
    <property type="project" value="InterPro"/>
</dbReference>
<organism evidence="10 11">
    <name type="scientific">Epidermidibacterium keratini</name>
    <dbReference type="NCBI Taxonomy" id="1891644"/>
    <lineage>
        <taxon>Bacteria</taxon>
        <taxon>Bacillati</taxon>
        <taxon>Actinomycetota</taxon>
        <taxon>Actinomycetes</taxon>
        <taxon>Sporichthyales</taxon>
        <taxon>Sporichthyaceae</taxon>
        <taxon>Epidermidibacterium</taxon>
    </lineage>
</organism>
<evidence type="ECO:0000256" key="2">
    <source>
        <dbReference type="ARBA" id="ARBA00022448"/>
    </source>
</evidence>